<protein>
    <submittedName>
        <fullName evidence="3">Nickel-dependent lactate racemase</fullName>
    </submittedName>
</protein>
<evidence type="ECO:0000313" key="3">
    <source>
        <dbReference type="EMBL" id="SES93225.1"/>
    </source>
</evidence>
<sequence length="420" mass="46208">MTTIRVPYGDGWQEAQIPDGVSVQVIDPACEPVETPVEELIEEALDHPIGTPRLEEMVSKQDKVAIIVNDHTRPGPNAQLVDALMKRLEAAGMADEQICFVIATGSHRASTTAELDKILGEKYRKRIRVRNHDCRDGDHVNIGTTQSGMPVWIDREVAESSFIITTGLINPHATAGFSGGRKSIVPGVAGIETLHIHHSLPIRPFDPAMGYFEENPFHQAALEAAKMTKVRFIANLVQDTHKQNIACVAGDLEQAHQAGVEICRKANTVKMDSLAEVVIVSPGGAPRDKDLYQAQKALSVGEVFAKKEGCTFILCAKADEGIGEGLFRTWLEEAKEPGEVIERFREEGFNVGNNKAFMYARAMLKGKVLIVSDQVDRSDLQKMMLDGVPSLQEAVDLVYEREKPEHIIVLPRAVNIIPEL</sequence>
<dbReference type="Proteomes" id="UP000198508">
    <property type="component" value="Unassembled WGS sequence"/>
</dbReference>
<dbReference type="STRING" id="460384.SAMN05216313_10123"/>
<dbReference type="Gene3D" id="3.40.50.11440">
    <property type="match status" value="1"/>
</dbReference>
<dbReference type="InterPro" id="IPR048520">
    <property type="entry name" value="LarA_C"/>
</dbReference>
<dbReference type="EMBL" id="FOIM01000001">
    <property type="protein sequence ID" value="SES93225.1"/>
    <property type="molecule type" value="Genomic_DNA"/>
</dbReference>
<name>A0A1I0AIY2_9FIRM</name>
<evidence type="ECO:0000259" key="1">
    <source>
        <dbReference type="Pfam" id="PF09861"/>
    </source>
</evidence>
<dbReference type="AlphaFoldDB" id="A0A1I0AIY2"/>
<dbReference type="GeneID" id="93277854"/>
<reference evidence="4" key="1">
    <citation type="submission" date="2016-10" db="EMBL/GenBank/DDBJ databases">
        <authorList>
            <person name="Varghese N."/>
            <person name="Submissions S."/>
        </authorList>
    </citation>
    <scope>NUCLEOTIDE SEQUENCE [LARGE SCALE GENOMIC DNA]</scope>
    <source>
        <strain evidence="4">NLAE-zl-G277</strain>
    </source>
</reference>
<dbReference type="RefSeq" id="WP_092360303.1">
    <property type="nucleotide sequence ID" value="NZ_FOIM01000001.1"/>
</dbReference>
<dbReference type="InterPro" id="IPR043166">
    <property type="entry name" value="LarA-like_C"/>
</dbReference>
<feature type="domain" description="LarA-like N-terminal" evidence="1">
    <location>
        <begin position="8"/>
        <end position="201"/>
    </location>
</feature>
<dbReference type="Pfam" id="PF09861">
    <property type="entry name" value="Lar_N"/>
    <property type="match status" value="1"/>
</dbReference>
<dbReference type="NCBIfam" id="NF033504">
    <property type="entry name" value="Ni_dep_LarA"/>
    <property type="match status" value="1"/>
</dbReference>
<evidence type="ECO:0000259" key="2">
    <source>
        <dbReference type="Pfam" id="PF21113"/>
    </source>
</evidence>
<evidence type="ECO:0000313" key="4">
    <source>
        <dbReference type="Proteomes" id="UP000198508"/>
    </source>
</evidence>
<organism evidence="3 4">
    <name type="scientific">Enterocloster lavalensis</name>
    <dbReference type="NCBI Taxonomy" id="460384"/>
    <lineage>
        <taxon>Bacteria</taxon>
        <taxon>Bacillati</taxon>
        <taxon>Bacillota</taxon>
        <taxon>Clostridia</taxon>
        <taxon>Lachnospirales</taxon>
        <taxon>Lachnospiraceae</taxon>
        <taxon>Enterocloster</taxon>
    </lineage>
</organism>
<dbReference type="PANTHER" id="PTHR33171">
    <property type="entry name" value="LAR_N DOMAIN-CONTAINING PROTEIN"/>
    <property type="match status" value="1"/>
</dbReference>
<dbReference type="InterPro" id="IPR048068">
    <property type="entry name" value="LarA-like"/>
</dbReference>
<proteinExistence type="predicted"/>
<dbReference type="GO" id="GO:0050043">
    <property type="term" value="F:lactate racemase activity"/>
    <property type="evidence" value="ECO:0007669"/>
    <property type="project" value="InterPro"/>
</dbReference>
<dbReference type="Pfam" id="PF21113">
    <property type="entry name" value="LarA_C"/>
    <property type="match status" value="1"/>
</dbReference>
<dbReference type="PANTHER" id="PTHR33171:SF17">
    <property type="entry name" value="LARA-LIKE N-TERMINAL DOMAIN-CONTAINING PROTEIN"/>
    <property type="match status" value="1"/>
</dbReference>
<dbReference type="InterPro" id="IPR018657">
    <property type="entry name" value="LarA-like_N"/>
</dbReference>
<dbReference type="InterPro" id="IPR047926">
    <property type="entry name" value="Ni_dep_LarA"/>
</dbReference>
<feature type="domain" description="Lactate racemase C-terminal" evidence="2">
    <location>
        <begin position="274"/>
        <end position="417"/>
    </location>
</feature>
<keyword evidence="4" id="KW-1185">Reference proteome</keyword>
<accession>A0A1I0AIY2</accession>
<dbReference type="Gene3D" id="3.90.226.30">
    <property type="match status" value="1"/>
</dbReference>
<gene>
    <name evidence="3" type="ORF">SAMN05216313_10123</name>
</gene>